<dbReference type="Pfam" id="PF18962">
    <property type="entry name" value="Por_Secre_tail"/>
    <property type="match status" value="1"/>
</dbReference>
<dbReference type="Proteomes" id="UP000298284">
    <property type="component" value="Unassembled WGS sequence"/>
</dbReference>
<dbReference type="NCBIfam" id="TIGR04183">
    <property type="entry name" value="Por_Secre_tail"/>
    <property type="match status" value="1"/>
</dbReference>
<dbReference type="InterPro" id="IPR026444">
    <property type="entry name" value="Secre_tail"/>
</dbReference>
<evidence type="ECO:0000313" key="3">
    <source>
        <dbReference type="EMBL" id="TGD81401.1"/>
    </source>
</evidence>
<dbReference type="AlphaFoldDB" id="A0A4Z0MP48"/>
<feature type="chain" id="PRO_5021294598" evidence="1">
    <location>
        <begin position="26"/>
        <end position="267"/>
    </location>
</feature>
<dbReference type="PROSITE" id="PS51257">
    <property type="entry name" value="PROKAR_LIPOPROTEIN"/>
    <property type="match status" value="1"/>
</dbReference>
<proteinExistence type="predicted"/>
<gene>
    <name evidence="3" type="ORF">EU557_07525</name>
</gene>
<organism evidence="3 4">
    <name type="scientific">Hymenobacter wooponensis</name>
    <dbReference type="NCBI Taxonomy" id="1525360"/>
    <lineage>
        <taxon>Bacteria</taxon>
        <taxon>Pseudomonadati</taxon>
        <taxon>Bacteroidota</taxon>
        <taxon>Cytophagia</taxon>
        <taxon>Cytophagales</taxon>
        <taxon>Hymenobacteraceae</taxon>
        <taxon>Hymenobacter</taxon>
    </lineage>
</organism>
<evidence type="ECO:0000259" key="2">
    <source>
        <dbReference type="Pfam" id="PF18962"/>
    </source>
</evidence>
<feature type="signal peptide" evidence="1">
    <location>
        <begin position="1"/>
        <end position="25"/>
    </location>
</feature>
<keyword evidence="1" id="KW-0732">Signal</keyword>
<name>A0A4Z0MP48_9BACT</name>
<accession>A0A4Z0MP48</accession>
<feature type="domain" description="Secretion system C-terminal sorting" evidence="2">
    <location>
        <begin position="193"/>
        <end position="251"/>
    </location>
</feature>
<comment type="caution">
    <text evidence="3">The sequence shown here is derived from an EMBL/GenBank/DDBJ whole genome shotgun (WGS) entry which is preliminary data.</text>
</comment>
<dbReference type="EMBL" id="SRKZ01000002">
    <property type="protein sequence ID" value="TGD81401.1"/>
    <property type="molecule type" value="Genomic_DNA"/>
</dbReference>
<reference evidence="3 4" key="1">
    <citation type="submission" date="2019-04" db="EMBL/GenBank/DDBJ databases">
        <authorList>
            <person name="Feng G."/>
            <person name="Zhang J."/>
            <person name="Zhu H."/>
        </authorList>
    </citation>
    <scope>NUCLEOTIDE SEQUENCE [LARGE SCALE GENOMIC DNA]</scope>
    <source>
        <strain evidence="3 4">JCM 19491</strain>
    </source>
</reference>
<sequence length="267" mass="29488">MGFSRASAFLGLALLGLLSCESPSATFNAFPIQQPQNLEKKLGSRVCLISAQDTLNLQVQYDPVSKRNTFTQSGTQDTLLSAWALHHKQLYYLVEPHTNTTYWVHAVRIRSNEVQGLATGWQQMMDLSKVVKRGTFPELVQYQSSTNDSIQLRFNVRQLREFYSAEIDSFPVYRFASTVAGGSLPPTLAAPALYPNPAQQYATLSFAAAGKRTVQLFTTSGQCLYRTETDAATLTLPVAQLPAGQYTVRASGLADQKPTNLQLLISR</sequence>
<protein>
    <submittedName>
        <fullName evidence="3">T9SS type A sorting domain-containing protein</fullName>
    </submittedName>
</protein>
<dbReference type="RefSeq" id="WP_135529782.1">
    <property type="nucleotide sequence ID" value="NZ_SRKZ01000002.1"/>
</dbReference>
<keyword evidence="4" id="KW-1185">Reference proteome</keyword>
<evidence type="ECO:0000256" key="1">
    <source>
        <dbReference type="SAM" id="SignalP"/>
    </source>
</evidence>
<evidence type="ECO:0000313" key="4">
    <source>
        <dbReference type="Proteomes" id="UP000298284"/>
    </source>
</evidence>
<dbReference type="OrthoDB" id="885166at2"/>